<organism evidence="2 3">
    <name type="scientific">Acer yangbiense</name>
    <dbReference type="NCBI Taxonomy" id="1000413"/>
    <lineage>
        <taxon>Eukaryota</taxon>
        <taxon>Viridiplantae</taxon>
        <taxon>Streptophyta</taxon>
        <taxon>Embryophyta</taxon>
        <taxon>Tracheophyta</taxon>
        <taxon>Spermatophyta</taxon>
        <taxon>Magnoliopsida</taxon>
        <taxon>eudicotyledons</taxon>
        <taxon>Gunneridae</taxon>
        <taxon>Pentapetalae</taxon>
        <taxon>rosids</taxon>
        <taxon>malvids</taxon>
        <taxon>Sapindales</taxon>
        <taxon>Sapindaceae</taxon>
        <taxon>Hippocastanoideae</taxon>
        <taxon>Acereae</taxon>
        <taxon>Acer</taxon>
    </lineage>
</organism>
<evidence type="ECO:0000256" key="1">
    <source>
        <dbReference type="SAM" id="MobiDB-lite"/>
    </source>
</evidence>
<accession>A0A5C7GPS5</accession>
<proteinExistence type="predicted"/>
<dbReference type="OrthoDB" id="1939383at2759"/>
<keyword evidence="3" id="KW-1185">Reference proteome</keyword>
<protein>
    <submittedName>
        <fullName evidence="2">Uncharacterized protein</fullName>
    </submittedName>
</protein>
<dbReference type="AlphaFoldDB" id="A0A5C7GPS5"/>
<evidence type="ECO:0000313" key="3">
    <source>
        <dbReference type="Proteomes" id="UP000323000"/>
    </source>
</evidence>
<feature type="region of interest" description="Disordered" evidence="1">
    <location>
        <begin position="44"/>
        <end position="116"/>
    </location>
</feature>
<evidence type="ECO:0000313" key="2">
    <source>
        <dbReference type="EMBL" id="TXG46527.1"/>
    </source>
</evidence>
<reference evidence="3" key="1">
    <citation type="journal article" date="2019" name="Gigascience">
        <title>De novo genome assembly of the endangered Acer yangbiense, a plant species with extremely small populations endemic to Yunnan Province, China.</title>
        <authorList>
            <person name="Yang J."/>
            <person name="Wariss H.M."/>
            <person name="Tao L."/>
            <person name="Zhang R."/>
            <person name="Yun Q."/>
            <person name="Hollingsworth P."/>
            <person name="Dao Z."/>
            <person name="Luo G."/>
            <person name="Guo H."/>
            <person name="Ma Y."/>
            <person name="Sun W."/>
        </authorList>
    </citation>
    <scope>NUCLEOTIDE SEQUENCE [LARGE SCALE GENOMIC DNA]</scope>
    <source>
        <strain evidence="3">cv. Malutang</strain>
    </source>
</reference>
<comment type="caution">
    <text evidence="2">The sequence shown here is derived from an EMBL/GenBank/DDBJ whole genome shotgun (WGS) entry which is preliminary data.</text>
</comment>
<sequence>MEHLANINSEAAHAFLVAAYSGEIHPVGQPSEWLVPSDIASKIVHPPVGRRRHPPRRPRKNRKPSFGEKVTQRRCTTCHRVGHNSHTCTYPKSSTPSNGMGSTSEIGEASESHNVL</sequence>
<gene>
    <name evidence="2" type="ORF">EZV62_027973</name>
</gene>
<feature type="compositionally biased region" description="Polar residues" evidence="1">
    <location>
        <begin position="84"/>
        <end position="105"/>
    </location>
</feature>
<dbReference type="EMBL" id="VAHF01000087">
    <property type="protein sequence ID" value="TXG46527.1"/>
    <property type="molecule type" value="Genomic_DNA"/>
</dbReference>
<dbReference type="Proteomes" id="UP000323000">
    <property type="component" value="Unassembled WGS sequence"/>
</dbReference>
<feature type="compositionally biased region" description="Basic residues" evidence="1">
    <location>
        <begin position="48"/>
        <end position="63"/>
    </location>
</feature>
<name>A0A5C7GPS5_9ROSI</name>